<dbReference type="SUPFAM" id="SSF57850">
    <property type="entry name" value="RING/U-box"/>
    <property type="match status" value="1"/>
</dbReference>
<evidence type="ECO:0000256" key="34">
    <source>
        <dbReference type="ARBA" id="ARBA00023242"/>
    </source>
</evidence>
<dbReference type="CDD" id="cd00935">
    <property type="entry name" value="GlyRS_RNA"/>
    <property type="match status" value="1"/>
</dbReference>
<feature type="domain" description="Aminoacyl-transfer RNA synthetases class-II family profile" evidence="46">
    <location>
        <begin position="1509"/>
        <end position="1998"/>
    </location>
</feature>
<dbReference type="InterPro" id="IPR003613">
    <property type="entry name" value="Ubox_domain"/>
</dbReference>
<dbReference type="GO" id="GO:0016567">
    <property type="term" value="P:protein ubiquitination"/>
    <property type="evidence" value="ECO:0007669"/>
    <property type="project" value="InterPro"/>
</dbReference>
<feature type="repeat" description="WD" evidence="42">
    <location>
        <begin position="341"/>
        <end position="375"/>
    </location>
</feature>
<evidence type="ECO:0000256" key="1">
    <source>
        <dbReference type="ARBA" id="ARBA00000900"/>
    </source>
</evidence>
<keyword evidence="34" id="KW-0539">Nucleus</keyword>
<dbReference type="GO" id="GO:0008380">
    <property type="term" value="P:RNA splicing"/>
    <property type="evidence" value="ECO:0007669"/>
    <property type="project" value="UniProtKB-KW"/>
</dbReference>
<dbReference type="SMART" id="SM00991">
    <property type="entry name" value="WHEP-TRS"/>
    <property type="match status" value="1"/>
</dbReference>
<dbReference type="SUPFAM" id="SSF50978">
    <property type="entry name" value="WD40 repeat-like"/>
    <property type="match status" value="1"/>
</dbReference>
<dbReference type="Pfam" id="PF03129">
    <property type="entry name" value="HGTP_anticodon"/>
    <property type="match status" value="1"/>
</dbReference>
<evidence type="ECO:0000256" key="38">
    <source>
        <dbReference type="ARBA" id="ARBA00032682"/>
    </source>
</evidence>
<dbReference type="InterPro" id="IPR033731">
    <property type="entry name" value="GlyRS-like_core"/>
</dbReference>
<feature type="domain" description="WHEP-TRS" evidence="47">
    <location>
        <begin position="1452"/>
        <end position="1508"/>
    </location>
</feature>
<keyword evidence="25" id="KW-0227">DNA damage</keyword>
<evidence type="ECO:0000256" key="9">
    <source>
        <dbReference type="ARBA" id="ARBA00008226"/>
    </source>
</evidence>
<dbReference type="FunFam" id="3.40.395.10:FF:000001">
    <property type="entry name" value="Sentrin-specific protease 1"/>
    <property type="match status" value="1"/>
</dbReference>
<evidence type="ECO:0000259" key="45">
    <source>
        <dbReference type="PROSITE" id="PS50600"/>
    </source>
</evidence>
<dbReference type="GO" id="GO:0030424">
    <property type="term" value="C:axon"/>
    <property type="evidence" value="ECO:0007669"/>
    <property type="project" value="UniProtKB-SubCell"/>
</dbReference>
<dbReference type="Gene3D" id="2.130.10.10">
    <property type="entry name" value="YVTN repeat-like/Quinoprotein amine dehydrogenase"/>
    <property type="match status" value="1"/>
</dbReference>
<dbReference type="InterPro" id="IPR006195">
    <property type="entry name" value="aa-tRNA-synth_II"/>
</dbReference>
<dbReference type="SUPFAM" id="SSF55681">
    <property type="entry name" value="Class II aaRS and biotin synthetases"/>
    <property type="match status" value="1"/>
</dbReference>
<evidence type="ECO:0000256" key="41">
    <source>
        <dbReference type="ARBA" id="ARBA00078924"/>
    </source>
</evidence>
<comment type="similarity">
    <text evidence="6">Belongs to the peptidase C48 family.</text>
</comment>
<dbReference type="GO" id="GO:0016020">
    <property type="term" value="C:membrane"/>
    <property type="evidence" value="ECO:0007669"/>
    <property type="project" value="UniProtKB-SubCell"/>
</dbReference>
<keyword evidence="26" id="KW-0378">Hydrolase</keyword>
<comment type="caution">
    <text evidence="49">The sequence shown here is derived from an EMBL/GenBank/DDBJ whole genome shotgun (WGS) entry which is preliminary data.</text>
</comment>
<evidence type="ECO:0000256" key="23">
    <source>
        <dbReference type="ARBA" id="ARBA00022737"/>
    </source>
</evidence>
<dbReference type="Pfam" id="PF02902">
    <property type="entry name" value="Peptidase_C48"/>
    <property type="match status" value="1"/>
</dbReference>
<dbReference type="CDD" id="cd00858">
    <property type="entry name" value="GlyRS_anticodon"/>
    <property type="match status" value="1"/>
</dbReference>
<dbReference type="InterPro" id="IPR019775">
    <property type="entry name" value="WD40_repeat_CS"/>
</dbReference>
<evidence type="ECO:0000256" key="18">
    <source>
        <dbReference type="ARBA" id="ARBA00022664"/>
    </source>
</evidence>
<evidence type="ECO:0000256" key="16">
    <source>
        <dbReference type="ARBA" id="ARBA00022574"/>
    </source>
</evidence>
<evidence type="ECO:0000256" key="12">
    <source>
        <dbReference type="ARBA" id="ARBA00012829"/>
    </source>
</evidence>
<dbReference type="GO" id="GO:0005524">
    <property type="term" value="F:ATP binding"/>
    <property type="evidence" value="ECO:0007669"/>
    <property type="project" value="UniProtKB-KW"/>
</dbReference>
<sequence length="2119" mass="236334">MAFVCAISGEPTEDPVVSPVSGHIFDRRLILKYIAENGTDPVTNGELNENQLVSVKQAGTGTAVRNVSGTSIPSLLKMLQDEWDTVMLNSFSLRQQLQVARQELSHSLYQHDAACRVICRLSKELAAAREALSTLKPQTTSKFDDDVSMDESEDNQGITDAIAAKLEEKSKALTAERKQRGKTLPEGLAKQEEMSGLKQKSTHTAIHSTGTPGITALDVRGELALTGGVDKTAVVYNYEKEQVVQTFKGHTKKVNAVVLHPNTTTAISASADSHIRVWNVSDNAAKAVIDVHQAAVTDISLNATGDYILSSSDDSYWAFSDIHTGKILCKVASDQEQPVAIHCIEFHPDGLIFGTGTADAVVKIWDLKGQTNAANFPGHTAAVRSIAFSENGYYLATGSDDGEVKLWDLRKLKNLKTLVTEEKQPINKISFDMTGTFLAIGGQKVQVVHVKSWTEVAKLSDHTAAVTGELVDFVTCLCIIQEAVLEMSGSSSRKRLTESNSSGLETPAKKKSGALGFLIAPFTTLVGMFRPGREGENEYDVEYQRRVFDNADGDEENDELSVISGIPKRRSNNHNEIVFLNDDSGERAQAGIDEETADDGDVTVVENTNEGSDCVTVMGAIKRNTDDVTVLGTVKKDFDEDIQIIHLNSDTDDVVSIASSGVDETLCPDDSVSRSQTPTMFSWNATSSTKPIRDYWRRGSSKKIPTKKKPILFGESLIIPRNSTPFYKKYSERESNKVIRPTALSKYVEYLLNNELLPGGILPPKAELPKTIRYSKSNELIEKANKIMEKLPESGSNTPRSSVTSHSEMTSRTMHRTPSVSSTSSASDAKLADLLAKMNKCEVSTRLLNEKYKRTEAGVNFASQRHHALTEEYRIRSTVRIQSRDEIEKSTREKLEMQGICLKSKKKEREEFVELPLEADSVCNKAWTRQSPEEVFVEDFSIKITRKDLCTLSGLEWLNDEIINFYLQLVTKRSQENQKYPKTYACNTFFYATLSTKGYASVRRWTRKVDIFSYDILLVPVHLKLHWCMAVIDFGQKRIDYYDSLFGRNQQCLNNLKGYLESESKDKKGVAFDFDGWELTLRTDIPRQFNGSDCGVFSCQFAEFASRRLPPIFTQEHMPYYRKRMMHDTSKDSGANSNHFKDGIIDLFAGTLGGVANVYAGQPLDTVKVKVQTFPHLYSNWVVCLKDTYKLDGIRGLYAGTLPALAANVAENAVLFTAYGFCQKTVGSIFGHTDIKHMSPLENAFSGSLAAVFAATVLCPTELVKCRLQAAREMNKICTPISVVKDIFKESGPRGLFVGMTPTLAREVPGYFCFFGAYETTRYLLTKPGQKKDEIGLLKTAISGSIGGMALWTAIYPADVVKSRMQVTGKGSFFSTLIAVFKETGLRGLYKGLLPTNLRTCFASGCLFVPVVGNSRVSTTSRKAQLLKFSKKQHQKISDYLKLMATPEIEAQLAPLRASVKEYGDLVRKLKADGAPKIDVDKAVVELKARKKVLEETEIALAPKEASFDRLKLEDLLKRRFFYDQSFAIYGGVTGLYDFGPMGCALKANMLQEWRKHFILEEGMLEVDCTSLTPEPVLKASGHVERFADWMVKDTKNGECFRADHLIKNSIEKLLNDKKTSADVKKDCEDVLARLEGFDDKDMHEVITRFNFKSPITGNDLTEPIAFNLMFPTQIGPTGDFKAFLRPETAQGIFVNFKRLLEFNQGKLPFAAAQIGLGFRNEISPRQGLIRVREFTMCEIEHFVDPSDKSLAKFRKVADEKLVLFSACNQMDGQAAREMSIGEAVEKKIVANETLGYYMARCHQFLIKVGIDPRRLRFRQHLANEMAHYAQDCWDAEILTSYGWIECVGNADRACYDLQQHYKATNVKLVAEKKLEKPMDVSVTEATPNMAVLGKTFKKDAKKVQVALSQLDEKQVAELEAELLSKKIYNLSIDGNNVALTPEHVTIKKYTKTLHVQEITPSVIEPSYGIGRIMYSLLEHSFRQREGDEQRTFLAFKPLVAPIKCSILPISANEKLVPLIELVKNELSKFEMSYKVDDSSGSIGRRYARTDEIGIPFGVTVDFESEKTPHTVTVRHAETMAQIRLEISELGRLISDLCSSRLQWSDAEAKYPKFEANAE</sequence>
<dbReference type="SMART" id="SM00504">
    <property type="entry name" value="Ubox"/>
    <property type="match status" value="1"/>
</dbReference>
<dbReference type="InterPro" id="IPR055340">
    <property type="entry name" value="RING-Ubox_PRP19"/>
</dbReference>
<dbReference type="Gene3D" id="3.30.720.200">
    <property type="match status" value="1"/>
</dbReference>
<keyword evidence="16 42" id="KW-0853">WD repeat</keyword>
<dbReference type="CDD" id="cd00200">
    <property type="entry name" value="WD40"/>
    <property type="match status" value="1"/>
</dbReference>
<evidence type="ECO:0000256" key="40">
    <source>
        <dbReference type="ARBA" id="ARBA00049523"/>
    </source>
</evidence>
<evidence type="ECO:0000256" key="37">
    <source>
        <dbReference type="ARBA" id="ARBA00030492"/>
    </source>
</evidence>
<dbReference type="GO" id="GO:0080090">
    <property type="term" value="P:regulation of primary metabolic process"/>
    <property type="evidence" value="ECO:0007669"/>
    <property type="project" value="UniProtKB-ARBA"/>
</dbReference>
<evidence type="ECO:0000256" key="15">
    <source>
        <dbReference type="ARBA" id="ARBA00022490"/>
    </source>
</evidence>
<keyword evidence="20" id="KW-0808">Transferase</keyword>
<dbReference type="PROSITE" id="PS51698">
    <property type="entry name" value="U_BOX"/>
    <property type="match status" value="1"/>
</dbReference>
<dbReference type="FunFam" id="3.30.720.200:FF:000001">
    <property type="entry name" value="Glycine--tRNA ligase 2"/>
    <property type="match status" value="1"/>
</dbReference>
<dbReference type="FunFam" id="1.50.40.10:FF:000146">
    <property type="entry name" value="Uncharacterized protein, isoform B"/>
    <property type="match status" value="1"/>
</dbReference>
<evidence type="ECO:0000256" key="13">
    <source>
        <dbReference type="ARBA" id="ARBA00015618"/>
    </source>
</evidence>
<protein>
    <recommendedName>
        <fullName evidence="14">Glycine--tRNA ligase</fullName>
        <ecNumber evidence="11">2.3.2.27</ecNumber>
        <ecNumber evidence="12">6.1.1.14</ecNumber>
    </recommendedName>
    <alternativeName>
        <fullName evidence="36">Diadenosine tetraphosphate synthetase</fullName>
    </alternativeName>
    <alternativeName>
        <fullName evidence="41">Glycyl-tRNA synthetase</fullName>
    </alternativeName>
    <alternativeName>
        <fullName evidence="37">PRP19/PSO4 homolog</fullName>
    </alternativeName>
    <alternativeName>
        <fullName evidence="13">Pre-mRNA-processing factor 19</fullName>
    </alternativeName>
    <alternativeName>
        <fullName evidence="38">RING-type E3 ubiquitin transferase PRP19</fullName>
    </alternativeName>
</protein>
<dbReference type="InterPro" id="IPR038765">
    <property type="entry name" value="Papain-like_cys_pep_sf"/>
</dbReference>
<dbReference type="NCBIfam" id="NF003211">
    <property type="entry name" value="PRK04173.1"/>
    <property type="match status" value="1"/>
</dbReference>
<dbReference type="FunFam" id="1.10.287.10:FF:000022">
    <property type="entry name" value="Glycine--tRNA ligase"/>
    <property type="match status" value="1"/>
</dbReference>
<evidence type="ECO:0000256" key="19">
    <source>
        <dbReference type="ARBA" id="ARBA00022670"/>
    </source>
</evidence>
<evidence type="ECO:0000256" key="14">
    <source>
        <dbReference type="ARBA" id="ARBA00019404"/>
    </source>
</evidence>
<evidence type="ECO:0000256" key="25">
    <source>
        <dbReference type="ARBA" id="ARBA00022763"/>
    </source>
</evidence>
<keyword evidence="31" id="KW-0030">Aminoacyl-tRNA synthetase</keyword>
<comment type="similarity">
    <text evidence="9">Belongs to the class-II aminoacyl-tRNA synthetase family.</text>
</comment>
<feature type="compositionally biased region" description="Polar residues" evidence="44">
    <location>
        <begin position="794"/>
        <end position="818"/>
    </location>
</feature>
<dbReference type="InterPro" id="IPR004154">
    <property type="entry name" value="Anticodon-bd"/>
</dbReference>
<dbReference type="PROSITE" id="PS50082">
    <property type="entry name" value="WD_REPEATS_2"/>
    <property type="match status" value="3"/>
</dbReference>
<dbReference type="GO" id="GO:0006281">
    <property type="term" value="P:DNA repair"/>
    <property type="evidence" value="ECO:0007669"/>
    <property type="project" value="UniProtKB-KW"/>
</dbReference>
<dbReference type="InterPro" id="IPR013915">
    <property type="entry name" value="Prp19_cc"/>
</dbReference>
<dbReference type="GO" id="GO:0061630">
    <property type="term" value="F:ubiquitin protein ligase activity"/>
    <property type="evidence" value="ECO:0007669"/>
    <property type="project" value="UniProtKB-EC"/>
</dbReference>
<dbReference type="InterPro" id="IPR013083">
    <property type="entry name" value="Znf_RING/FYVE/PHD"/>
</dbReference>
<dbReference type="PROSITE" id="PS00678">
    <property type="entry name" value="WD_REPEATS_1"/>
    <property type="match status" value="2"/>
</dbReference>
<dbReference type="PANTHER" id="PTHR10745:SF0">
    <property type="entry name" value="GLYCINE--TRNA LIGASE"/>
    <property type="match status" value="1"/>
</dbReference>
<dbReference type="Gene3D" id="1.10.287.10">
    <property type="entry name" value="S15/NS1, RNA-binding"/>
    <property type="match status" value="1"/>
</dbReference>
<evidence type="ECO:0000256" key="39">
    <source>
        <dbReference type="ARBA" id="ARBA00048436"/>
    </source>
</evidence>
<evidence type="ECO:0000256" key="6">
    <source>
        <dbReference type="ARBA" id="ARBA00005234"/>
    </source>
</evidence>
<dbReference type="GO" id="GO:0008234">
    <property type="term" value="F:cysteine-type peptidase activity"/>
    <property type="evidence" value="ECO:0007669"/>
    <property type="project" value="UniProtKB-KW"/>
</dbReference>
<dbReference type="InterPro" id="IPR002315">
    <property type="entry name" value="tRNA-synt_gly"/>
</dbReference>
<evidence type="ECO:0000256" key="11">
    <source>
        <dbReference type="ARBA" id="ARBA00012483"/>
    </source>
</evidence>
<evidence type="ECO:0000256" key="42">
    <source>
        <dbReference type="PROSITE-ProRule" id="PRU00221"/>
    </source>
</evidence>
<keyword evidence="30 43" id="KW-0472">Membrane</keyword>
<dbReference type="SUPFAM" id="SSF103506">
    <property type="entry name" value="Mitochondrial carrier"/>
    <property type="match status" value="1"/>
</dbReference>
<comment type="subunit">
    <text evidence="10">Homodimer.</text>
</comment>
<dbReference type="InterPro" id="IPR045864">
    <property type="entry name" value="aa-tRNA-synth_II/BPL/LPL"/>
</dbReference>
<reference evidence="49 50" key="1">
    <citation type="submission" date="2020-04" db="EMBL/GenBank/DDBJ databases">
        <authorList>
            <person name="Laetsch R D."/>
            <person name="Stevens L."/>
            <person name="Kumar S."/>
            <person name="Blaxter L. M."/>
        </authorList>
    </citation>
    <scope>NUCLEOTIDE SEQUENCE [LARGE SCALE GENOMIC DNA]</scope>
</reference>
<dbReference type="FunFam" id="3.30.40.10:FF:000027">
    <property type="entry name" value="Pre-mRNA-processing factor 19, putative"/>
    <property type="match status" value="1"/>
</dbReference>
<dbReference type="InterPro" id="IPR000738">
    <property type="entry name" value="WHEP-TRS_dom"/>
</dbReference>
<dbReference type="PROSITE" id="PS50294">
    <property type="entry name" value="WD_REPEATS_REGION"/>
    <property type="match status" value="3"/>
</dbReference>
<comment type="subcellular location">
    <subcellularLocation>
        <location evidence="3">Cell projection</location>
        <location evidence="3">Axon</location>
    </subcellularLocation>
    <subcellularLocation>
        <location evidence="4">Cytoplasm</location>
    </subcellularLocation>
    <subcellularLocation>
        <location evidence="2">Membrane</location>
        <topology evidence="2">Multi-pass membrane protein</topology>
    </subcellularLocation>
    <subcellularLocation>
        <location evidence="5">Nucleus</location>
        <location evidence="5">Nucleoplasm</location>
    </subcellularLocation>
</comment>
<keyword evidence="32" id="KW-0508">mRNA splicing</keyword>
<dbReference type="PANTHER" id="PTHR10745">
    <property type="entry name" value="GLYCYL-TRNA SYNTHETASE/DNA POLYMERASE SUBUNIT GAMMA-2"/>
    <property type="match status" value="1"/>
</dbReference>
<evidence type="ECO:0000256" key="17">
    <source>
        <dbReference type="ARBA" id="ARBA00022598"/>
    </source>
</evidence>
<keyword evidence="21 43" id="KW-0812">Transmembrane</keyword>
<dbReference type="CDD" id="cd00774">
    <property type="entry name" value="GlyRS-like_core"/>
    <property type="match status" value="1"/>
</dbReference>
<feature type="domain" description="Ubiquitin-like protease family profile" evidence="45">
    <location>
        <begin position="942"/>
        <end position="1105"/>
    </location>
</feature>
<dbReference type="GO" id="GO:0070150">
    <property type="term" value="P:mitochondrial glycyl-tRNA aminoacylation"/>
    <property type="evidence" value="ECO:0007669"/>
    <property type="project" value="TreeGrafter"/>
</dbReference>
<evidence type="ECO:0000256" key="4">
    <source>
        <dbReference type="ARBA" id="ARBA00004496"/>
    </source>
</evidence>
<dbReference type="GO" id="GO:0005654">
    <property type="term" value="C:nucleoplasm"/>
    <property type="evidence" value="ECO:0007669"/>
    <property type="project" value="UniProtKB-SubCell"/>
</dbReference>
<keyword evidence="22" id="KW-0747">Spliceosome</keyword>
<evidence type="ECO:0000256" key="3">
    <source>
        <dbReference type="ARBA" id="ARBA00004489"/>
    </source>
</evidence>
<dbReference type="Gene3D" id="3.40.395.10">
    <property type="entry name" value="Adenoviral Proteinase, Chain A"/>
    <property type="match status" value="1"/>
</dbReference>
<keyword evidence="15" id="KW-0963">Cytoplasm</keyword>
<evidence type="ECO:0000256" key="5">
    <source>
        <dbReference type="ARBA" id="ARBA00004642"/>
    </source>
</evidence>
<keyword evidence="24" id="KW-0547">Nucleotide-binding</keyword>
<dbReference type="GO" id="GO:0060255">
    <property type="term" value="P:regulation of macromolecule metabolic process"/>
    <property type="evidence" value="ECO:0007669"/>
    <property type="project" value="UniProtKB-ARBA"/>
</dbReference>
<dbReference type="CDD" id="cd16656">
    <property type="entry name" value="RING-Ubox_PRP19"/>
    <property type="match status" value="1"/>
</dbReference>
<dbReference type="FunFam" id="3.40.50.800:FF:000004">
    <property type="entry name" value="Glycine--tRNA ligase 2"/>
    <property type="match status" value="1"/>
</dbReference>
<gene>
    <name evidence="49" type="ORF">CBOVIS_LOCUS4047</name>
</gene>
<feature type="repeat" description="Solcar" evidence="43">
    <location>
        <begin position="1335"/>
        <end position="1417"/>
    </location>
</feature>
<dbReference type="Proteomes" id="UP000494206">
    <property type="component" value="Unassembled WGS sequence"/>
</dbReference>
<feature type="repeat" description="WD" evidence="42">
    <location>
        <begin position="376"/>
        <end position="417"/>
    </location>
</feature>
<keyword evidence="19" id="KW-0645">Protease</keyword>
<dbReference type="EC" id="6.1.1.14" evidence="12"/>
<dbReference type="GO" id="GO:0005681">
    <property type="term" value="C:spliceosomal complex"/>
    <property type="evidence" value="ECO:0007669"/>
    <property type="project" value="UniProtKB-KW"/>
</dbReference>
<evidence type="ECO:0000256" key="26">
    <source>
        <dbReference type="ARBA" id="ARBA00022801"/>
    </source>
</evidence>
<feature type="repeat" description="Solcar" evidence="43">
    <location>
        <begin position="1141"/>
        <end position="1225"/>
    </location>
</feature>
<accession>A0A8S1EKE5</accession>
<dbReference type="Gene3D" id="1.50.40.10">
    <property type="entry name" value="Mitochondrial carrier domain"/>
    <property type="match status" value="1"/>
</dbReference>
<dbReference type="PROSITE" id="PS00762">
    <property type="entry name" value="WHEP_TRS_1"/>
    <property type="match status" value="1"/>
</dbReference>
<dbReference type="Gene3D" id="3.30.40.230">
    <property type="match status" value="1"/>
</dbReference>
<evidence type="ECO:0000256" key="2">
    <source>
        <dbReference type="ARBA" id="ARBA00004141"/>
    </source>
</evidence>
<dbReference type="GO" id="GO:0004820">
    <property type="term" value="F:glycine-tRNA ligase activity"/>
    <property type="evidence" value="ECO:0007669"/>
    <property type="project" value="UniProtKB-EC"/>
</dbReference>
<dbReference type="PRINTS" id="PR00320">
    <property type="entry name" value="GPROTEINBRPT"/>
</dbReference>
<dbReference type="NCBIfam" id="TIGR00389">
    <property type="entry name" value="glyS_dimeric"/>
    <property type="match status" value="1"/>
</dbReference>
<dbReference type="InterPro" id="IPR020472">
    <property type="entry name" value="WD40_PAC1"/>
</dbReference>
<evidence type="ECO:0000259" key="47">
    <source>
        <dbReference type="PROSITE" id="PS51185"/>
    </source>
</evidence>
<comment type="catalytic activity">
    <reaction evidence="39">
        <text>2 ATP + H(+) = P(1),P(4)-bis(5'-adenosyl) tetraphosphate + diphosphate</text>
        <dbReference type="Rhea" id="RHEA:34935"/>
        <dbReference type="ChEBI" id="CHEBI:15378"/>
        <dbReference type="ChEBI" id="CHEBI:30616"/>
        <dbReference type="ChEBI" id="CHEBI:33019"/>
        <dbReference type="ChEBI" id="CHEBI:58141"/>
    </reaction>
    <physiologicalReaction direction="left-to-right" evidence="39">
        <dbReference type="Rhea" id="RHEA:34936"/>
    </physiologicalReaction>
</comment>
<proteinExistence type="inferred from homology"/>
<comment type="similarity">
    <text evidence="7">Belongs to the mitochondrial carrier (TC 2.A.29) family.</text>
</comment>
<dbReference type="Pfam" id="PF04564">
    <property type="entry name" value="U-box"/>
    <property type="match status" value="1"/>
</dbReference>
<dbReference type="PROSITE" id="PS50920">
    <property type="entry name" value="SOLCAR"/>
    <property type="match status" value="3"/>
</dbReference>
<dbReference type="Gene3D" id="3.30.40.10">
    <property type="entry name" value="Zinc/RING finger domain, C3HC4 (zinc finger)"/>
    <property type="match status" value="1"/>
</dbReference>
<dbReference type="SUPFAM" id="SSF54001">
    <property type="entry name" value="Cysteine proteinases"/>
    <property type="match status" value="1"/>
</dbReference>
<feature type="repeat" description="Solcar" evidence="43">
    <location>
        <begin position="1238"/>
        <end position="1324"/>
    </location>
</feature>
<dbReference type="FunFam" id="3.30.930.10:FF:000158">
    <property type="entry name" value="Glycyl-tRNA synthetase"/>
    <property type="match status" value="1"/>
</dbReference>
<evidence type="ECO:0000256" key="33">
    <source>
        <dbReference type="ARBA" id="ARBA00023204"/>
    </source>
</evidence>
<dbReference type="InterPro" id="IPR027031">
    <property type="entry name" value="Gly-tRNA_synthase/POLG2"/>
</dbReference>
<keyword evidence="23" id="KW-0677">Repeat</keyword>
<dbReference type="PROSITE" id="PS50862">
    <property type="entry name" value="AA_TRNA_LIGASE_II"/>
    <property type="match status" value="1"/>
</dbReference>
<comment type="catalytic activity">
    <reaction evidence="40">
        <text>tRNA(Gly) + glycine + ATP = glycyl-tRNA(Gly) + AMP + diphosphate</text>
        <dbReference type="Rhea" id="RHEA:16013"/>
        <dbReference type="Rhea" id="RHEA-COMP:9664"/>
        <dbReference type="Rhea" id="RHEA-COMP:9683"/>
        <dbReference type="ChEBI" id="CHEBI:30616"/>
        <dbReference type="ChEBI" id="CHEBI:33019"/>
        <dbReference type="ChEBI" id="CHEBI:57305"/>
        <dbReference type="ChEBI" id="CHEBI:78442"/>
        <dbReference type="ChEBI" id="CHEBI:78522"/>
        <dbReference type="ChEBI" id="CHEBI:456215"/>
        <dbReference type="EC" id="6.1.1.14"/>
    </reaction>
    <physiologicalReaction direction="left-to-right" evidence="40">
        <dbReference type="Rhea" id="RHEA:16014"/>
    </physiologicalReaction>
</comment>
<keyword evidence="50" id="KW-1185">Reference proteome</keyword>
<evidence type="ECO:0000256" key="24">
    <source>
        <dbReference type="ARBA" id="ARBA00022741"/>
    </source>
</evidence>
<evidence type="ECO:0000256" key="31">
    <source>
        <dbReference type="ARBA" id="ARBA00023146"/>
    </source>
</evidence>
<dbReference type="EC" id="2.3.2.27" evidence="11"/>
<evidence type="ECO:0000256" key="28">
    <source>
        <dbReference type="ARBA" id="ARBA00022840"/>
    </source>
</evidence>
<dbReference type="GO" id="GO:0005739">
    <property type="term" value="C:mitochondrion"/>
    <property type="evidence" value="ECO:0007669"/>
    <property type="project" value="TreeGrafter"/>
</dbReference>
<feature type="region of interest" description="Disordered" evidence="44">
    <location>
        <begin position="791"/>
        <end position="825"/>
    </location>
</feature>
<dbReference type="GO" id="GO:0006397">
    <property type="term" value="P:mRNA processing"/>
    <property type="evidence" value="ECO:0007669"/>
    <property type="project" value="UniProtKB-KW"/>
</dbReference>
<keyword evidence="33" id="KW-0234">DNA repair</keyword>
<dbReference type="InterPro" id="IPR018108">
    <property type="entry name" value="MCP_transmembrane"/>
</dbReference>
<dbReference type="Pfam" id="PF00587">
    <property type="entry name" value="tRNA-synt_2b"/>
    <property type="match status" value="1"/>
</dbReference>
<evidence type="ECO:0000256" key="43">
    <source>
        <dbReference type="PROSITE-ProRule" id="PRU00282"/>
    </source>
</evidence>
<dbReference type="Pfam" id="PF00458">
    <property type="entry name" value="WHEP-TRS"/>
    <property type="match status" value="1"/>
</dbReference>
<evidence type="ECO:0000256" key="27">
    <source>
        <dbReference type="ARBA" id="ARBA00022807"/>
    </source>
</evidence>
<keyword evidence="35" id="KW-0966">Cell projection</keyword>
<evidence type="ECO:0000256" key="8">
    <source>
        <dbReference type="ARBA" id="ARBA00006388"/>
    </source>
</evidence>
<dbReference type="GO" id="GO:0006508">
    <property type="term" value="P:proteolysis"/>
    <property type="evidence" value="ECO:0007669"/>
    <property type="project" value="UniProtKB-KW"/>
</dbReference>
<evidence type="ECO:0000313" key="50">
    <source>
        <dbReference type="Proteomes" id="UP000494206"/>
    </source>
</evidence>
<dbReference type="PROSITE" id="PS51185">
    <property type="entry name" value="WHEP_TRS_2"/>
    <property type="match status" value="1"/>
</dbReference>
<dbReference type="SMART" id="SM00320">
    <property type="entry name" value="WD40"/>
    <property type="match status" value="6"/>
</dbReference>
<dbReference type="Pfam" id="PF00153">
    <property type="entry name" value="Mito_carr"/>
    <property type="match status" value="3"/>
</dbReference>
<evidence type="ECO:0000256" key="44">
    <source>
        <dbReference type="SAM" id="MobiDB-lite"/>
    </source>
</evidence>
<name>A0A8S1EKE5_9PELO</name>
<evidence type="ECO:0000256" key="32">
    <source>
        <dbReference type="ARBA" id="ARBA00023187"/>
    </source>
</evidence>
<dbReference type="InterPro" id="IPR036621">
    <property type="entry name" value="Anticodon-bd_dom_sf"/>
</dbReference>
<dbReference type="EMBL" id="CADEPM010000003">
    <property type="protein sequence ID" value="CAB3401277.1"/>
    <property type="molecule type" value="Genomic_DNA"/>
</dbReference>
<feature type="region of interest" description="Disordered" evidence="44">
    <location>
        <begin position="172"/>
        <end position="209"/>
    </location>
</feature>
<evidence type="ECO:0000256" key="21">
    <source>
        <dbReference type="ARBA" id="ARBA00022692"/>
    </source>
</evidence>
<dbReference type="FunFam" id="3.30.40.230:FF:000001">
    <property type="entry name" value="Glycine--tRNA ligase"/>
    <property type="match status" value="1"/>
</dbReference>
<dbReference type="SUPFAM" id="SSF52954">
    <property type="entry name" value="Class II aaRS ABD-related"/>
    <property type="match status" value="1"/>
</dbReference>
<evidence type="ECO:0000256" key="7">
    <source>
        <dbReference type="ARBA" id="ARBA00006375"/>
    </source>
</evidence>
<evidence type="ECO:0000256" key="22">
    <source>
        <dbReference type="ARBA" id="ARBA00022728"/>
    </source>
</evidence>
<dbReference type="PROSITE" id="PS50600">
    <property type="entry name" value="ULP_PROTEASE"/>
    <property type="match status" value="1"/>
</dbReference>
<dbReference type="SUPFAM" id="SSF47060">
    <property type="entry name" value="S15/NS1 RNA-binding domain"/>
    <property type="match status" value="1"/>
</dbReference>
<dbReference type="InterPro" id="IPR036322">
    <property type="entry name" value="WD40_repeat_dom_sf"/>
</dbReference>
<keyword evidence="18" id="KW-0507">mRNA processing</keyword>
<evidence type="ECO:0000259" key="48">
    <source>
        <dbReference type="PROSITE" id="PS51698"/>
    </source>
</evidence>
<dbReference type="InterPro" id="IPR001680">
    <property type="entry name" value="WD40_rpt"/>
</dbReference>
<comment type="similarity">
    <text evidence="8">Belongs to the WD repeat PRP19 family.</text>
</comment>
<organism evidence="49 50">
    <name type="scientific">Caenorhabditis bovis</name>
    <dbReference type="NCBI Taxonomy" id="2654633"/>
    <lineage>
        <taxon>Eukaryota</taxon>
        <taxon>Metazoa</taxon>
        <taxon>Ecdysozoa</taxon>
        <taxon>Nematoda</taxon>
        <taxon>Chromadorea</taxon>
        <taxon>Rhabditida</taxon>
        <taxon>Rhabditina</taxon>
        <taxon>Rhabditomorpha</taxon>
        <taxon>Rhabditoidea</taxon>
        <taxon>Rhabditidae</taxon>
        <taxon>Peloderinae</taxon>
        <taxon>Caenorhabditis</taxon>
    </lineage>
</organism>
<dbReference type="FunFam" id="3.30.930.10:FF:000010">
    <property type="entry name" value="Glycyl-tRNA synthetase 1"/>
    <property type="match status" value="1"/>
</dbReference>
<evidence type="ECO:0000313" key="49">
    <source>
        <dbReference type="EMBL" id="CAB3401277.1"/>
    </source>
</evidence>
<keyword evidence="28" id="KW-0067">ATP-binding</keyword>
<keyword evidence="29" id="KW-0648">Protein biosynthesis</keyword>
<dbReference type="InterPro" id="IPR002314">
    <property type="entry name" value="aa-tRNA-synt_IIb"/>
</dbReference>
<dbReference type="Pfam" id="PF24814">
    <property type="entry name" value="WD40_Prp19"/>
    <property type="match status" value="1"/>
</dbReference>
<dbReference type="InterPro" id="IPR009068">
    <property type="entry name" value="uS15_NS1_RNA-bd_sf"/>
</dbReference>
<evidence type="ECO:0000256" key="36">
    <source>
        <dbReference type="ARBA" id="ARBA00030057"/>
    </source>
</evidence>
<evidence type="ECO:0000256" key="29">
    <source>
        <dbReference type="ARBA" id="ARBA00022917"/>
    </source>
</evidence>
<dbReference type="InterPro" id="IPR023395">
    <property type="entry name" value="MCP_dom_sf"/>
</dbReference>
<keyword evidence="17" id="KW-0436">Ligase</keyword>
<dbReference type="OrthoDB" id="57698at2759"/>
<comment type="catalytic activity">
    <reaction evidence="1">
        <text>S-ubiquitinyl-[E2 ubiquitin-conjugating enzyme]-L-cysteine + [acceptor protein]-L-lysine = [E2 ubiquitin-conjugating enzyme]-L-cysteine + N(6)-ubiquitinyl-[acceptor protein]-L-lysine.</text>
        <dbReference type="EC" id="2.3.2.27"/>
    </reaction>
</comment>
<evidence type="ECO:0000259" key="46">
    <source>
        <dbReference type="PROSITE" id="PS50862"/>
    </source>
</evidence>
<dbReference type="InterPro" id="IPR003653">
    <property type="entry name" value="Peptidase_C48_C"/>
</dbReference>
<dbReference type="Gene3D" id="3.30.930.10">
    <property type="entry name" value="Bira Bifunctional Protein, Domain 2"/>
    <property type="match status" value="1"/>
</dbReference>
<feature type="compositionally biased region" description="Polar residues" evidence="44">
    <location>
        <begin position="198"/>
        <end position="209"/>
    </location>
</feature>
<evidence type="ECO:0000256" key="35">
    <source>
        <dbReference type="ARBA" id="ARBA00023273"/>
    </source>
</evidence>
<dbReference type="Pfam" id="PF08606">
    <property type="entry name" value="Prp19"/>
    <property type="match status" value="1"/>
</dbReference>
<evidence type="ECO:0000256" key="30">
    <source>
        <dbReference type="ARBA" id="ARBA00023136"/>
    </source>
</evidence>
<dbReference type="Gene3D" id="3.40.50.800">
    <property type="entry name" value="Anticodon-binding domain"/>
    <property type="match status" value="1"/>
</dbReference>
<dbReference type="InterPro" id="IPR015943">
    <property type="entry name" value="WD40/YVTN_repeat-like_dom_sf"/>
</dbReference>
<evidence type="ECO:0000256" key="10">
    <source>
        <dbReference type="ARBA" id="ARBA00011738"/>
    </source>
</evidence>
<feature type="domain" description="U-box" evidence="48">
    <location>
        <begin position="1"/>
        <end position="72"/>
    </location>
</feature>
<dbReference type="PRINTS" id="PR01043">
    <property type="entry name" value="TRNASYNTHGLY"/>
</dbReference>
<keyword evidence="27" id="KW-0788">Thiol protease</keyword>
<feature type="repeat" description="WD" evidence="42">
    <location>
        <begin position="247"/>
        <end position="288"/>
    </location>
</feature>
<evidence type="ECO:0000256" key="20">
    <source>
        <dbReference type="ARBA" id="ARBA00022679"/>
    </source>
</evidence>